<feature type="transmembrane region" description="Helical" evidence="2">
    <location>
        <begin position="30"/>
        <end position="51"/>
    </location>
</feature>
<keyword evidence="2" id="KW-1133">Transmembrane helix</keyword>
<feature type="transmembrane region" description="Helical" evidence="2">
    <location>
        <begin position="123"/>
        <end position="149"/>
    </location>
</feature>
<proteinExistence type="predicted"/>
<dbReference type="AlphaFoldDB" id="A0A0F0KUT1"/>
<dbReference type="RefSeq" id="WP_103951808.1">
    <property type="nucleotide sequence ID" value="NZ_CP099706.1"/>
</dbReference>
<dbReference type="OrthoDB" id="3253635at2"/>
<evidence type="ECO:0000256" key="1">
    <source>
        <dbReference type="SAM" id="MobiDB-lite"/>
    </source>
</evidence>
<comment type="caution">
    <text evidence="3">The sequence shown here is derived from an EMBL/GenBank/DDBJ whole genome shotgun (WGS) entry which is preliminary data.</text>
</comment>
<organism evidence="3 4">
    <name type="scientific">Microbacterium azadirachtae</name>
    <dbReference type="NCBI Taxonomy" id="582680"/>
    <lineage>
        <taxon>Bacteria</taxon>
        <taxon>Bacillati</taxon>
        <taxon>Actinomycetota</taxon>
        <taxon>Actinomycetes</taxon>
        <taxon>Micrococcales</taxon>
        <taxon>Microbacteriaceae</taxon>
        <taxon>Microbacterium</taxon>
    </lineage>
</organism>
<sequence>MNTTDDRTALATDEDTASPRRSSAVETAPVLSAVWPLLRIAMALIFLWAFLDKTFALGFSTGRDAKTGAVDLFGPAAWIHGASPTTGFLEFGTQGPLAPLFTALAGNVVVDWLFMLGMGGVGIALLLGIATRIATVAGVALMILLRLAVWQSPNNPIVDEHLVYALVLIALAVTPAAHRMSLDAMWQRLPIVRRLPILR</sequence>
<protein>
    <recommendedName>
        <fullName evidence="5">Thiosulfate dehydrogenase [quinone] large subunit</fullName>
    </recommendedName>
</protein>
<evidence type="ECO:0008006" key="5">
    <source>
        <dbReference type="Google" id="ProtNLM"/>
    </source>
</evidence>
<reference evidence="3 4" key="1">
    <citation type="submission" date="2015-02" db="EMBL/GenBank/DDBJ databases">
        <title>Draft genome sequences of ten Microbacterium spp. with emphasis on heavy metal contaminated environments.</title>
        <authorList>
            <person name="Corretto E."/>
        </authorList>
    </citation>
    <scope>NUCLEOTIDE SEQUENCE [LARGE SCALE GENOMIC DNA]</scope>
    <source>
        <strain evidence="3 4">DSM 23848</strain>
    </source>
</reference>
<feature type="region of interest" description="Disordered" evidence="1">
    <location>
        <begin position="1"/>
        <end position="22"/>
    </location>
</feature>
<dbReference type="EMBL" id="JYIT01000073">
    <property type="protein sequence ID" value="KJL24643.1"/>
    <property type="molecule type" value="Genomic_DNA"/>
</dbReference>
<keyword evidence="2" id="KW-0812">Transmembrane</keyword>
<evidence type="ECO:0000313" key="4">
    <source>
        <dbReference type="Proteomes" id="UP000033448"/>
    </source>
</evidence>
<dbReference type="Proteomes" id="UP000033448">
    <property type="component" value="Unassembled WGS sequence"/>
</dbReference>
<evidence type="ECO:0000256" key="2">
    <source>
        <dbReference type="SAM" id="Phobius"/>
    </source>
</evidence>
<keyword evidence="4" id="KW-1185">Reference proteome</keyword>
<feature type="transmembrane region" description="Helical" evidence="2">
    <location>
        <begin position="161"/>
        <end position="178"/>
    </location>
</feature>
<dbReference type="PATRIC" id="fig|582680.7.peg.1767"/>
<evidence type="ECO:0000313" key="3">
    <source>
        <dbReference type="EMBL" id="KJL24643.1"/>
    </source>
</evidence>
<gene>
    <name evidence="3" type="ORF">RL72_01725</name>
</gene>
<name>A0A0F0KUT1_9MICO</name>
<accession>A0A0F0KUT1</accession>
<feature type="transmembrane region" description="Helical" evidence="2">
    <location>
        <begin position="97"/>
        <end position="116"/>
    </location>
</feature>
<keyword evidence="2" id="KW-0472">Membrane</keyword>